<dbReference type="PANTHER" id="PTHR38600:SF2">
    <property type="entry name" value="SLL0088 PROTEIN"/>
    <property type="match status" value="1"/>
</dbReference>
<dbReference type="Pfam" id="PF12840">
    <property type="entry name" value="HTH_20"/>
    <property type="match status" value="1"/>
</dbReference>
<gene>
    <name evidence="2" type="ORF">GCM10009126_17940</name>
</gene>
<reference evidence="3" key="1">
    <citation type="journal article" date="2019" name="Int. J. Syst. Evol. Microbiol.">
        <title>The Global Catalogue of Microorganisms (GCM) 10K type strain sequencing project: providing services to taxonomists for standard genome sequencing and annotation.</title>
        <authorList>
            <consortium name="The Broad Institute Genomics Platform"/>
            <consortium name="The Broad Institute Genome Sequencing Center for Infectious Disease"/>
            <person name="Wu L."/>
            <person name="Ma J."/>
        </authorList>
    </citation>
    <scope>NUCLEOTIDE SEQUENCE [LARGE SCALE GENOMIC DNA]</scope>
    <source>
        <strain evidence="3">JCM 16242</strain>
    </source>
</reference>
<dbReference type="InterPro" id="IPR036390">
    <property type="entry name" value="WH_DNA-bd_sf"/>
</dbReference>
<dbReference type="SMART" id="SM00418">
    <property type="entry name" value="HTH_ARSR"/>
    <property type="match status" value="1"/>
</dbReference>
<proteinExistence type="predicted"/>
<dbReference type="EMBL" id="BAAAFO010000003">
    <property type="protein sequence ID" value="GAA0253070.1"/>
    <property type="molecule type" value="Genomic_DNA"/>
</dbReference>
<dbReference type="Gene3D" id="1.10.10.10">
    <property type="entry name" value="Winged helix-like DNA-binding domain superfamily/Winged helix DNA-binding domain"/>
    <property type="match status" value="1"/>
</dbReference>
<dbReference type="InterPro" id="IPR011991">
    <property type="entry name" value="ArsR-like_HTH"/>
</dbReference>
<comment type="caution">
    <text evidence="2">The sequence shown here is derived from an EMBL/GenBank/DDBJ whole genome shotgun (WGS) entry which is preliminary data.</text>
</comment>
<dbReference type="InterPro" id="IPR036388">
    <property type="entry name" value="WH-like_DNA-bd_sf"/>
</dbReference>
<dbReference type="Proteomes" id="UP001500657">
    <property type="component" value="Unassembled WGS sequence"/>
</dbReference>
<evidence type="ECO:0000313" key="3">
    <source>
        <dbReference type="Proteomes" id="UP001500657"/>
    </source>
</evidence>
<dbReference type="InterPro" id="IPR001845">
    <property type="entry name" value="HTH_ArsR_DNA-bd_dom"/>
</dbReference>
<dbReference type="CDD" id="cd00090">
    <property type="entry name" value="HTH_ARSR"/>
    <property type="match status" value="1"/>
</dbReference>
<evidence type="ECO:0000259" key="1">
    <source>
        <dbReference type="PROSITE" id="PS50987"/>
    </source>
</evidence>
<dbReference type="PROSITE" id="PS50987">
    <property type="entry name" value="HTH_ARSR_2"/>
    <property type="match status" value="1"/>
</dbReference>
<dbReference type="PRINTS" id="PR00778">
    <property type="entry name" value="HTHARSR"/>
</dbReference>
<feature type="domain" description="HTH arsR-type" evidence="1">
    <location>
        <begin position="1"/>
        <end position="95"/>
    </location>
</feature>
<dbReference type="SUPFAM" id="SSF46785">
    <property type="entry name" value="Winged helix' DNA-binding domain"/>
    <property type="match status" value="1"/>
</dbReference>
<keyword evidence="3" id="KW-1185">Reference proteome</keyword>
<dbReference type="RefSeq" id="WP_343882401.1">
    <property type="nucleotide sequence ID" value="NZ_BAAAFO010000003.1"/>
</dbReference>
<organism evidence="2 3">
    <name type="scientific">Rhodanobacter caeni</name>
    <dbReference type="NCBI Taxonomy" id="657654"/>
    <lineage>
        <taxon>Bacteria</taxon>
        <taxon>Pseudomonadati</taxon>
        <taxon>Pseudomonadota</taxon>
        <taxon>Gammaproteobacteria</taxon>
        <taxon>Lysobacterales</taxon>
        <taxon>Rhodanobacteraceae</taxon>
        <taxon>Rhodanobacter</taxon>
    </lineage>
</organism>
<evidence type="ECO:0000313" key="2">
    <source>
        <dbReference type="EMBL" id="GAA0253070.1"/>
    </source>
</evidence>
<dbReference type="PANTHER" id="PTHR38600">
    <property type="entry name" value="TRANSCRIPTIONAL REGULATORY PROTEIN"/>
    <property type="match status" value="1"/>
</dbReference>
<name>A0ABP3E6J8_9GAMM</name>
<accession>A0ABP3E6J8</accession>
<protein>
    <submittedName>
        <fullName evidence="2">Metalloregulator ArsR/SmtB family transcription factor</fullName>
    </submittedName>
</protein>
<sequence length="118" mass="13217">MDEYNDPRLDSLFGAMSDATRRAILARLAQSDARVTELASAFTISLNSTSKHIRVLERAGLVTRSVRGRDHVLSLNAGPMAEAAGWLEFYRQFWTDRLAALEAFVAKKRHTDKHGSKQ</sequence>
<dbReference type="NCBIfam" id="NF033788">
    <property type="entry name" value="HTH_metalloreg"/>
    <property type="match status" value="1"/>
</dbReference>